<dbReference type="Gene3D" id="3.30.1370.120">
    <property type="match status" value="1"/>
</dbReference>
<dbReference type="SMART" id="SM00965">
    <property type="entry name" value="STN"/>
    <property type="match status" value="1"/>
</dbReference>
<reference evidence="15 16" key="1">
    <citation type="submission" date="2016-11" db="EMBL/GenBank/DDBJ databases">
        <authorList>
            <person name="Jaros S."/>
            <person name="Januszkiewicz K."/>
            <person name="Wedrychowicz H."/>
        </authorList>
    </citation>
    <scope>NUCLEOTIDE SEQUENCE [LARGE SCALE GENOMIC DNA]</scope>
    <source>
        <strain evidence="15 16">DSM 18899</strain>
    </source>
</reference>
<dbReference type="EMBL" id="FPKR01000008">
    <property type="protein sequence ID" value="SFZ77350.1"/>
    <property type="molecule type" value="Genomic_DNA"/>
</dbReference>
<comment type="similarity">
    <text evidence="2">Belongs to the bacterial secretin family. PilQ subfamily.</text>
</comment>
<dbReference type="InterPro" id="IPR011662">
    <property type="entry name" value="Secretin/TonB_short_N"/>
</dbReference>
<keyword evidence="6" id="KW-0653">Protein transport</keyword>
<evidence type="ECO:0000256" key="10">
    <source>
        <dbReference type="ARBA" id="ARBA00024678"/>
    </source>
</evidence>
<feature type="domain" description="Secretin/TonB short N-terminal" evidence="14">
    <location>
        <begin position="294"/>
        <end position="342"/>
    </location>
</feature>
<sequence length="687" mass="74878">MNKRPWQNWLKGSLLLLMTTLVFAAEPNAIKSVELRTESADRQEVMLVMQRPVAAPASFVVNTPPRVAFDFADTVNDTGKATYPAAGGNLKSVSLAEAGGRVRVVLGLIKPAAYETRVEGNRVYLSLNNAQSSIGGATQFSPAQNKGKESIRDVDFRRGKNGEGRISIDLSSPTIGIDIRQQGKSLLLEFAKTALPRQFERRMDVTDFGTPVQTIDSYAQGDTVKMVIEPKGAWEYSAYQTENRFIVEVKNVDEQARRLAQLDKPTYKGDKLSLNFQNVEVRTVLQVIAEFTGKNIITSDTVSGNVTLRLKDVPWDQALDLILQSKGLDKRENGNVMWIAPREEIASREKMALEAKAQIADIEPLRTESFQLNYLKAEDLRAMLLNEKQSFLSKRGSAIVETRNNVLIVSDIPSKLDSIRALLLRSDVAARQVMIEARIVIADDNFSRTLGARLAVRGDRTLGDKNRIGIASGINDSIDVLNNGVNAATTTNVNLPASALGGVSPASLGITLLNSSVGALLSLELQALEAAGNGRTVSSPRIITGDQQKAVIKQGSRFYITVPGQNGANTSEEKEANLELEVTPRITPDRRIFMELKISKDALASTGANPVVDTRSVETNVLVSNGDTAVIGGIYELTESNGESKVPLLGDVPILGHLFKTKTGTNTKRELLIFITPRILDDALTLR</sequence>
<dbReference type="InterPro" id="IPR038591">
    <property type="entry name" value="NolW-like_sf"/>
</dbReference>
<dbReference type="NCBIfam" id="TIGR02515">
    <property type="entry name" value="IV_pilus_PilQ"/>
    <property type="match status" value="1"/>
</dbReference>
<proteinExistence type="inferred from homology"/>
<dbReference type="Proteomes" id="UP000186513">
    <property type="component" value="Unassembled WGS sequence"/>
</dbReference>
<dbReference type="GO" id="GO:0009306">
    <property type="term" value="P:protein secretion"/>
    <property type="evidence" value="ECO:0007669"/>
    <property type="project" value="InterPro"/>
</dbReference>
<keyword evidence="9" id="KW-0178">Competence</keyword>
<evidence type="ECO:0000256" key="6">
    <source>
        <dbReference type="ARBA" id="ARBA00022927"/>
    </source>
</evidence>
<protein>
    <recommendedName>
        <fullName evidence="3">Type IV pilus biogenesis and competence protein PilQ</fullName>
    </recommendedName>
</protein>
<dbReference type="InterPro" id="IPR051808">
    <property type="entry name" value="Type_IV_pilus_biogenesis"/>
</dbReference>
<evidence type="ECO:0000256" key="8">
    <source>
        <dbReference type="ARBA" id="ARBA00023237"/>
    </source>
</evidence>
<dbReference type="Gene3D" id="3.30.1370.130">
    <property type="match status" value="1"/>
</dbReference>
<dbReference type="PANTHER" id="PTHR30604:SF1">
    <property type="entry name" value="DNA UTILIZATION PROTEIN HOFQ"/>
    <property type="match status" value="1"/>
</dbReference>
<accession>A0A1K2HKQ0</accession>
<evidence type="ECO:0000256" key="4">
    <source>
        <dbReference type="ARBA" id="ARBA00022448"/>
    </source>
</evidence>
<dbReference type="Gene3D" id="2.60.40.3500">
    <property type="match status" value="1"/>
</dbReference>
<organism evidence="15 16">
    <name type="scientific">Chitinimonas taiwanensis DSM 18899</name>
    <dbReference type="NCBI Taxonomy" id="1121279"/>
    <lineage>
        <taxon>Bacteria</taxon>
        <taxon>Pseudomonadati</taxon>
        <taxon>Pseudomonadota</taxon>
        <taxon>Betaproteobacteria</taxon>
        <taxon>Neisseriales</taxon>
        <taxon>Chitinibacteraceae</taxon>
        <taxon>Chitinimonas</taxon>
    </lineage>
</organism>
<comment type="subunit">
    <text evidence="11">Homododecamer. Tetramer of trimer.</text>
</comment>
<evidence type="ECO:0000256" key="9">
    <source>
        <dbReference type="ARBA" id="ARBA00023287"/>
    </source>
</evidence>
<dbReference type="InterPro" id="IPR005644">
    <property type="entry name" value="NolW-like"/>
</dbReference>
<evidence type="ECO:0000256" key="13">
    <source>
        <dbReference type="SAM" id="SignalP"/>
    </source>
</evidence>
<dbReference type="RefSeq" id="WP_072428854.1">
    <property type="nucleotide sequence ID" value="NZ_FPKR01000008.1"/>
</dbReference>
<name>A0A1K2HKQ0_9NEIS</name>
<dbReference type="Pfam" id="PF00263">
    <property type="entry name" value="Secretin"/>
    <property type="match status" value="1"/>
</dbReference>
<keyword evidence="16" id="KW-1185">Reference proteome</keyword>
<dbReference type="PRINTS" id="PR00811">
    <property type="entry name" value="BCTERIALGSPD"/>
</dbReference>
<comment type="subcellular location">
    <subcellularLocation>
        <location evidence="1 12">Cell outer membrane</location>
    </subcellularLocation>
</comment>
<dbReference type="Pfam" id="PF03958">
    <property type="entry name" value="Secretin_N"/>
    <property type="match status" value="1"/>
</dbReference>
<dbReference type="GO" id="GO:0009279">
    <property type="term" value="C:cell outer membrane"/>
    <property type="evidence" value="ECO:0007669"/>
    <property type="project" value="UniProtKB-SubCell"/>
</dbReference>
<keyword evidence="8" id="KW-0998">Cell outer membrane</keyword>
<feature type="chain" id="PRO_5009678499" description="Type IV pilus biogenesis and competence protein PilQ" evidence="13">
    <location>
        <begin position="25"/>
        <end position="687"/>
    </location>
</feature>
<dbReference type="InterPro" id="IPR004845">
    <property type="entry name" value="T2SS_GspD_CS"/>
</dbReference>
<dbReference type="InterPro" id="IPR021731">
    <property type="entry name" value="AMIN_dom"/>
</dbReference>
<evidence type="ECO:0000256" key="2">
    <source>
        <dbReference type="ARBA" id="ARBA00006304"/>
    </source>
</evidence>
<dbReference type="InterPro" id="IPR001775">
    <property type="entry name" value="GspD/PilQ"/>
</dbReference>
<dbReference type="GO" id="GO:0030420">
    <property type="term" value="P:establishment of competence for transformation"/>
    <property type="evidence" value="ECO:0007669"/>
    <property type="project" value="UniProtKB-KW"/>
</dbReference>
<evidence type="ECO:0000256" key="1">
    <source>
        <dbReference type="ARBA" id="ARBA00004442"/>
    </source>
</evidence>
<dbReference type="Pfam" id="PF11741">
    <property type="entry name" value="AMIN"/>
    <property type="match status" value="2"/>
</dbReference>
<dbReference type="PANTHER" id="PTHR30604">
    <property type="entry name" value="PROTEIN TRANSPORT PROTEIN HOFQ"/>
    <property type="match status" value="1"/>
</dbReference>
<dbReference type="Gene3D" id="2.60.40.3470">
    <property type="match status" value="1"/>
</dbReference>
<evidence type="ECO:0000313" key="16">
    <source>
        <dbReference type="Proteomes" id="UP000186513"/>
    </source>
</evidence>
<keyword evidence="7" id="KW-0472">Membrane</keyword>
<evidence type="ECO:0000256" key="12">
    <source>
        <dbReference type="RuleBase" id="RU004004"/>
    </source>
</evidence>
<keyword evidence="4 12" id="KW-0813">Transport</keyword>
<dbReference type="STRING" id="1121279.SAMN02745887_02353"/>
<dbReference type="InterPro" id="IPR013355">
    <property type="entry name" value="Pilus_4_PilQ"/>
</dbReference>
<dbReference type="AlphaFoldDB" id="A0A1K2HKQ0"/>
<gene>
    <name evidence="15" type="ORF">SAMN02745887_02353</name>
</gene>
<dbReference type="Pfam" id="PF07660">
    <property type="entry name" value="STN"/>
    <property type="match status" value="1"/>
</dbReference>
<evidence type="ECO:0000256" key="7">
    <source>
        <dbReference type="ARBA" id="ARBA00023136"/>
    </source>
</evidence>
<dbReference type="InterPro" id="IPR004846">
    <property type="entry name" value="T2SS/T3SS_dom"/>
</dbReference>
<keyword evidence="5 13" id="KW-0732">Signal</keyword>
<dbReference type="PROSITE" id="PS00875">
    <property type="entry name" value="T2SP_D"/>
    <property type="match status" value="1"/>
</dbReference>
<evidence type="ECO:0000256" key="5">
    <source>
        <dbReference type="ARBA" id="ARBA00022729"/>
    </source>
</evidence>
<evidence type="ECO:0000259" key="14">
    <source>
        <dbReference type="SMART" id="SM00965"/>
    </source>
</evidence>
<evidence type="ECO:0000256" key="11">
    <source>
        <dbReference type="ARBA" id="ARBA00025897"/>
    </source>
</evidence>
<dbReference type="OrthoDB" id="9779724at2"/>
<feature type="signal peptide" evidence="13">
    <location>
        <begin position="1"/>
        <end position="24"/>
    </location>
</feature>
<comment type="function">
    <text evidence="10">Required for type IV pilus biogenesis and competence. Could function as a pore for exit of the pilus but also as a channel for entry of heme and antimicrobial agents and uptake of transforming DNA.</text>
</comment>
<evidence type="ECO:0000256" key="3">
    <source>
        <dbReference type="ARBA" id="ARBA00014124"/>
    </source>
</evidence>
<evidence type="ECO:0000313" key="15">
    <source>
        <dbReference type="EMBL" id="SFZ77350.1"/>
    </source>
</evidence>